<dbReference type="PRINTS" id="PR00053">
    <property type="entry name" value="FORKHEAD"/>
</dbReference>
<evidence type="ECO:0000256" key="2">
    <source>
        <dbReference type="ARBA" id="ARBA00022794"/>
    </source>
</evidence>
<dbReference type="PANTHER" id="PTHR46805:SF1">
    <property type="entry name" value="FORKHEAD BOX PROTEIN J1"/>
    <property type="match status" value="1"/>
</dbReference>
<dbReference type="InterPro" id="IPR018122">
    <property type="entry name" value="TF_fork_head_CS_1"/>
</dbReference>
<dbReference type="PANTHER" id="PTHR46805">
    <property type="entry name" value="FORKHEAD BOX PROTEIN J1"/>
    <property type="match status" value="1"/>
</dbReference>
<keyword evidence="13" id="KW-1185">Reference proteome</keyword>
<evidence type="ECO:0000313" key="13">
    <source>
        <dbReference type="Proteomes" id="UP000827092"/>
    </source>
</evidence>
<dbReference type="InterPro" id="IPR036388">
    <property type="entry name" value="WH-like_DNA-bd_sf"/>
</dbReference>
<dbReference type="PROSITE" id="PS00657">
    <property type="entry name" value="FORK_HEAD_1"/>
    <property type="match status" value="1"/>
</dbReference>
<comment type="similarity">
    <text evidence="8">Belongs to the FOXJ1 family.</text>
</comment>
<dbReference type="GO" id="GO:0030030">
    <property type="term" value="P:cell projection organization"/>
    <property type="evidence" value="ECO:0007669"/>
    <property type="project" value="UniProtKB-KW"/>
</dbReference>
<evidence type="ECO:0000256" key="1">
    <source>
        <dbReference type="ARBA" id="ARBA00004123"/>
    </source>
</evidence>
<keyword evidence="7 9" id="KW-0539">Nucleus</keyword>
<evidence type="ECO:0000256" key="5">
    <source>
        <dbReference type="ARBA" id="ARBA00023159"/>
    </source>
</evidence>
<dbReference type="GO" id="GO:0000978">
    <property type="term" value="F:RNA polymerase II cis-regulatory region sequence-specific DNA binding"/>
    <property type="evidence" value="ECO:0007669"/>
    <property type="project" value="TreeGrafter"/>
</dbReference>
<dbReference type="GO" id="GO:0000981">
    <property type="term" value="F:DNA-binding transcription factor activity, RNA polymerase II-specific"/>
    <property type="evidence" value="ECO:0007669"/>
    <property type="project" value="TreeGrafter"/>
</dbReference>
<dbReference type="EMBL" id="JAFNEN010000238">
    <property type="protein sequence ID" value="KAG8188515.1"/>
    <property type="molecule type" value="Genomic_DNA"/>
</dbReference>
<dbReference type="PROSITE" id="PS00658">
    <property type="entry name" value="FORK_HEAD_2"/>
    <property type="match status" value="1"/>
</dbReference>
<dbReference type="Proteomes" id="UP000827092">
    <property type="component" value="Unassembled WGS sequence"/>
</dbReference>
<name>A0AAV6UW28_9ARAC</name>
<dbReference type="InterPro" id="IPR047512">
    <property type="entry name" value="FH_FOXJ1"/>
</dbReference>
<evidence type="ECO:0000256" key="4">
    <source>
        <dbReference type="ARBA" id="ARBA00023125"/>
    </source>
</evidence>
<accession>A0AAV6UW28</accession>
<keyword evidence="5" id="KW-0010">Activator</keyword>
<evidence type="ECO:0000259" key="11">
    <source>
        <dbReference type="PROSITE" id="PS50039"/>
    </source>
</evidence>
<proteinExistence type="inferred from homology"/>
<feature type="DNA-binding region" description="Fork-head" evidence="9">
    <location>
        <begin position="116"/>
        <end position="209"/>
    </location>
</feature>
<comment type="subcellular location">
    <subcellularLocation>
        <location evidence="1 9">Nucleus</location>
    </subcellularLocation>
</comment>
<keyword evidence="3" id="KW-0805">Transcription regulation</keyword>
<organism evidence="12 13">
    <name type="scientific">Oedothorax gibbosus</name>
    <dbReference type="NCBI Taxonomy" id="931172"/>
    <lineage>
        <taxon>Eukaryota</taxon>
        <taxon>Metazoa</taxon>
        <taxon>Ecdysozoa</taxon>
        <taxon>Arthropoda</taxon>
        <taxon>Chelicerata</taxon>
        <taxon>Arachnida</taxon>
        <taxon>Araneae</taxon>
        <taxon>Araneomorphae</taxon>
        <taxon>Entelegynae</taxon>
        <taxon>Araneoidea</taxon>
        <taxon>Linyphiidae</taxon>
        <taxon>Erigoninae</taxon>
        <taxon>Oedothorax</taxon>
    </lineage>
</organism>
<dbReference type="InterPro" id="IPR047513">
    <property type="entry name" value="FOXJ1"/>
</dbReference>
<evidence type="ECO:0000256" key="10">
    <source>
        <dbReference type="SAM" id="MobiDB-lite"/>
    </source>
</evidence>
<evidence type="ECO:0000256" key="6">
    <source>
        <dbReference type="ARBA" id="ARBA00023163"/>
    </source>
</evidence>
<keyword evidence="6" id="KW-0804">Transcription</keyword>
<dbReference type="InterPro" id="IPR001766">
    <property type="entry name" value="Fork_head_dom"/>
</dbReference>
<feature type="region of interest" description="Disordered" evidence="10">
    <location>
        <begin position="206"/>
        <end position="233"/>
    </location>
</feature>
<dbReference type="InterPro" id="IPR030456">
    <property type="entry name" value="TF_fork_head_CS_2"/>
</dbReference>
<evidence type="ECO:0000256" key="9">
    <source>
        <dbReference type="PROSITE-ProRule" id="PRU00089"/>
    </source>
</evidence>
<keyword evidence="2" id="KW-0970">Cilium biogenesis/degradation</keyword>
<dbReference type="SUPFAM" id="SSF46785">
    <property type="entry name" value="Winged helix' DNA-binding domain"/>
    <property type="match status" value="1"/>
</dbReference>
<dbReference type="FunFam" id="1.10.10.10:FF:000030">
    <property type="entry name" value="Forkhead box protein K2"/>
    <property type="match status" value="1"/>
</dbReference>
<evidence type="ECO:0000256" key="3">
    <source>
        <dbReference type="ARBA" id="ARBA00023015"/>
    </source>
</evidence>
<evidence type="ECO:0000256" key="8">
    <source>
        <dbReference type="ARBA" id="ARBA00034770"/>
    </source>
</evidence>
<dbReference type="CDD" id="cd20023">
    <property type="entry name" value="FH_FOXJ1"/>
    <property type="match status" value="1"/>
</dbReference>
<feature type="domain" description="Fork-head" evidence="11">
    <location>
        <begin position="116"/>
        <end position="209"/>
    </location>
</feature>
<protein>
    <recommendedName>
        <fullName evidence="11">Fork-head domain-containing protein</fullName>
    </recommendedName>
</protein>
<dbReference type="InterPro" id="IPR036390">
    <property type="entry name" value="WH_DNA-bd_sf"/>
</dbReference>
<dbReference type="Pfam" id="PF00250">
    <property type="entry name" value="Forkhead"/>
    <property type="match status" value="1"/>
</dbReference>
<comment type="caution">
    <text evidence="12">The sequence shown here is derived from an EMBL/GenBank/DDBJ whole genome shotgun (WGS) entry which is preliminary data.</text>
</comment>
<dbReference type="GO" id="GO:0005634">
    <property type="term" value="C:nucleus"/>
    <property type="evidence" value="ECO:0007669"/>
    <property type="project" value="UniProtKB-SubCell"/>
</dbReference>
<dbReference type="PROSITE" id="PS50039">
    <property type="entry name" value="FORK_HEAD_3"/>
    <property type="match status" value="1"/>
</dbReference>
<dbReference type="SMART" id="SM00339">
    <property type="entry name" value="FH"/>
    <property type="match status" value="1"/>
</dbReference>
<dbReference type="Gene3D" id="1.10.10.10">
    <property type="entry name" value="Winged helix-like DNA-binding domain superfamily/Winged helix DNA-binding domain"/>
    <property type="match status" value="1"/>
</dbReference>
<evidence type="ECO:0000313" key="12">
    <source>
        <dbReference type="EMBL" id="KAG8188515.1"/>
    </source>
</evidence>
<sequence length="536" mass="59585">MPIISKDEMALRFHQNWREQNPDTTTNPIEDNANNNNNNVDDCLTDLNWLQNLNIMTKFGTPTPETPPASPVPSSGGSPDTFIAKTVYCPVVKPKATFVSKPVVEDVDYKTNGTVKPPYSYATLICMAMKANKNKMTLSAIYKWIKENFMYYRNADPSWQNSIRHNLSLNKCFIKIPRNKDEPGKGGFWRLDPQYAESLVDGIFKKRRPAQRQSGNGSLKKSRRDSKIKGQSDTLTRVLETFHQDTPPSSAGSLVSHSDVEMLADMKPIPIMQSTPSQELFTYTTTTNGLCDFQTNRLLVSSSHMHPVKMQPHDPDDEAMQMLEPIPHVGISHNGLRSVNTMNGHNTHNNNNNNDDVCWNDVLGDHDLELDNLYKYRPEDSISSVVNTALALNDDLFSSDGSSSDLPTELDLVTGDTLDIASSGTQGMQTSSTDWWGFQHPSLDVTLTPLLSISVPFCGNTTSNSVVAGTTSNNGVFLNGYLQNASPYVVDRPQLHQQQQQQDALQNQPWAECKAALEAAAFDLDDLGDLDPVHVY</sequence>
<evidence type="ECO:0000256" key="7">
    <source>
        <dbReference type="ARBA" id="ARBA00023242"/>
    </source>
</evidence>
<keyword evidence="4 9" id="KW-0238">DNA-binding</keyword>
<gene>
    <name evidence="12" type="ORF">JTE90_008080</name>
</gene>
<dbReference type="AlphaFoldDB" id="A0AAV6UW28"/>
<reference evidence="12 13" key="1">
    <citation type="journal article" date="2022" name="Nat. Ecol. Evol.">
        <title>A masculinizing supergene underlies an exaggerated male reproductive morph in a spider.</title>
        <authorList>
            <person name="Hendrickx F."/>
            <person name="De Corte Z."/>
            <person name="Sonet G."/>
            <person name="Van Belleghem S.M."/>
            <person name="Kostlbacher S."/>
            <person name="Vangestel C."/>
        </authorList>
    </citation>
    <scope>NUCLEOTIDE SEQUENCE [LARGE SCALE GENOMIC DNA]</scope>
    <source>
        <strain evidence="12">W744_W776</strain>
    </source>
</reference>